<dbReference type="NCBIfam" id="TIGR00658">
    <property type="entry name" value="orni_carb_tr"/>
    <property type="match status" value="1"/>
</dbReference>
<name>A0A1H6H1I1_MAGFU</name>
<evidence type="ECO:0000256" key="4">
    <source>
        <dbReference type="ARBA" id="ARBA00013007"/>
    </source>
</evidence>
<comment type="similarity">
    <text evidence="3 7">Belongs to the aspartate/ornithine carbamoyltransferase superfamily. OTCase family.</text>
</comment>
<dbReference type="GO" id="GO:0042450">
    <property type="term" value="P:L-arginine biosynthetic process via ornithine"/>
    <property type="evidence" value="ECO:0007669"/>
    <property type="project" value="UniProtKB-UniRule"/>
</dbReference>
<evidence type="ECO:0000256" key="1">
    <source>
        <dbReference type="ARBA" id="ARBA00003822"/>
    </source>
</evidence>
<dbReference type="InterPro" id="IPR024904">
    <property type="entry name" value="OTCase_ArgI"/>
</dbReference>
<comment type="catalytic activity">
    <reaction evidence="6 7">
        <text>carbamoyl phosphate + L-ornithine = L-citrulline + phosphate + H(+)</text>
        <dbReference type="Rhea" id="RHEA:19513"/>
        <dbReference type="ChEBI" id="CHEBI:15378"/>
        <dbReference type="ChEBI" id="CHEBI:43474"/>
        <dbReference type="ChEBI" id="CHEBI:46911"/>
        <dbReference type="ChEBI" id="CHEBI:57743"/>
        <dbReference type="ChEBI" id="CHEBI:58228"/>
        <dbReference type="EC" id="2.1.3.3"/>
    </reaction>
</comment>
<feature type="binding site" evidence="7">
    <location>
        <position position="108"/>
    </location>
    <ligand>
        <name>carbamoyl phosphate</name>
        <dbReference type="ChEBI" id="CHEBI:58228"/>
    </ligand>
</feature>
<dbReference type="FunFam" id="3.40.50.1370:FF:000008">
    <property type="entry name" value="Ornithine carbamoyltransferase"/>
    <property type="match status" value="1"/>
</dbReference>
<feature type="binding site" evidence="7">
    <location>
        <begin position="57"/>
        <end position="60"/>
    </location>
    <ligand>
        <name>carbamoyl phosphate</name>
        <dbReference type="ChEBI" id="CHEBI:58228"/>
    </ligand>
</feature>
<dbReference type="InterPro" id="IPR002292">
    <property type="entry name" value="Orn/put_carbamltrans"/>
</dbReference>
<dbReference type="SUPFAM" id="SSF53671">
    <property type="entry name" value="Aspartate/ornithine carbamoyltransferase"/>
    <property type="match status" value="1"/>
</dbReference>
<dbReference type="PANTHER" id="PTHR45753">
    <property type="entry name" value="ORNITHINE CARBAMOYLTRANSFERASE, MITOCHONDRIAL"/>
    <property type="match status" value="1"/>
</dbReference>
<dbReference type="InterPro" id="IPR006130">
    <property type="entry name" value="Asp/Orn_carbamoylTrfase"/>
</dbReference>
<dbReference type="Gene3D" id="3.40.50.1370">
    <property type="entry name" value="Aspartate/ornithine carbamoyltransferase"/>
    <property type="match status" value="2"/>
</dbReference>
<evidence type="ECO:0000256" key="5">
    <source>
        <dbReference type="ARBA" id="ARBA00022679"/>
    </source>
</evidence>
<dbReference type="PRINTS" id="PR00102">
    <property type="entry name" value="OTCASE"/>
</dbReference>
<feature type="binding site" evidence="7">
    <location>
        <begin position="135"/>
        <end position="138"/>
    </location>
    <ligand>
        <name>carbamoyl phosphate</name>
        <dbReference type="ChEBI" id="CHEBI:58228"/>
    </ligand>
</feature>
<evidence type="ECO:0000313" key="11">
    <source>
        <dbReference type="Proteomes" id="UP000182983"/>
    </source>
</evidence>
<dbReference type="OrthoDB" id="9802587at2"/>
<proteinExistence type="inferred from homology"/>
<reference evidence="11" key="1">
    <citation type="submission" date="2016-10" db="EMBL/GenBank/DDBJ databases">
        <authorList>
            <person name="Varghese N."/>
            <person name="Submissions S."/>
        </authorList>
    </citation>
    <scope>NUCLEOTIDE SEQUENCE [LARGE SCALE GENOMIC DNA]</scope>
    <source>
        <strain evidence="11">DSM 13234</strain>
    </source>
</reference>
<dbReference type="EC" id="2.1.3.3" evidence="4 7"/>
<dbReference type="InterPro" id="IPR036901">
    <property type="entry name" value="Asp/Orn_carbamoylTrfase_sf"/>
</dbReference>
<protein>
    <recommendedName>
        <fullName evidence="4 7">Ornithine carbamoyltransferase</fullName>
        <shortName evidence="7">OTCase</shortName>
        <ecNumber evidence="4 7">2.1.3.3</ecNumber>
    </recommendedName>
</protein>
<dbReference type="AlphaFoldDB" id="A0A1H6H1I1"/>
<evidence type="ECO:0000259" key="9">
    <source>
        <dbReference type="Pfam" id="PF02729"/>
    </source>
</evidence>
<dbReference type="GO" id="GO:0019240">
    <property type="term" value="P:citrulline biosynthetic process"/>
    <property type="evidence" value="ECO:0007669"/>
    <property type="project" value="TreeGrafter"/>
</dbReference>
<dbReference type="HAMAP" id="MF_01109">
    <property type="entry name" value="OTCase"/>
    <property type="match status" value="1"/>
</dbReference>
<evidence type="ECO:0000313" key="10">
    <source>
        <dbReference type="EMBL" id="SEH29072.1"/>
    </source>
</evidence>
<feature type="binding site" evidence="7">
    <location>
        <begin position="230"/>
        <end position="231"/>
    </location>
    <ligand>
        <name>L-ornithine</name>
        <dbReference type="ChEBI" id="CHEBI:46911"/>
    </ligand>
</feature>
<dbReference type="Pfam" id="PF00185">
    <property type="entry name" value="OTCace"/>
    <property type="match status" value="1"/>
</dbReference>
<evidence type="ECO:0000256" key="7">
    <source>
        <dbReference type="HAMAP-Rule" id="MF_01109"/>
    </source>
</evidence>
<feature type="binding site" evidence="7">
    <location>
        <position position="292"/>
    </location>
    <ligand>
        <name>carbamoyl phosphate</name>
        <dbReference type="ChEBI" id="CHEBI:58228"/>
    </ligand>
</feature>
<dbReference type="Proteomes" id="UP000182983">
    <property type="component" value="Unassembled WGS sequence"/>
</dbReference>
<comment type="subcellular location">
    <subcellularLocation>
        <location evidence="7">Cytoplasm</location>
    </subcellularLocation>
</comment>
<feature type="binding site" evidence="7">
    <location>
        <begin position="264"/>
        <end position="265"/>
    </location>
    <ligand>
        <name>carbamoyl phosphate</name>
        <dbReference type="ChEBI" id="CHEBI:58228"/>
    </ligand>
</feature>
<feature type="domain" description="Aspartate/ornithine carbamoyltransferase carbamoyl-P binding" evidence="9">
    <location>
        <begin position="11"/>
        <end position="148"/>
    </location>
</feature>
<dbReference type="GO" id="GO:0005737">
    <property type="term" value="C:cytoplasm"/>
    <property type="evidence" value="ECO:0007669"/>
    <property type="project" value="UniProtKB-SubCell"/>
</dbReference>
<dbReference type="Pfam" id="PF02729">
    <property type="entry name" value="OTCace_N"/>
    <property type="match status" value="1"/>
</dbReference>
<evidence type="ECO:0000256" key="2">
    <source>
        <dbReference type="ARBA" id="ARBA00004975"/>
    </source>
</evidence>
<keyword evidence="5 7" id="KW-0808">Transferase</keyword>
<dbReference type="GO" id="GO:0004585">
    <property type="term" value="F:ornithine carbamoyltransferase activity"/>
    <property type="evidence" value="ECO:0007669"/>
    <property type="project" value="UniProtKB-UniRule"/>
</dbReference>
<keyword evidence="11" id="KW-1185">Reference proteome</keyword>
<gene>
    <name evidence="10" type="ORF">SAMN04244559_00799</name>
</gene>
<dbReference type="PRINTS" id="PR00100">
    <property type="entry name" value="AOTCASE"/>
</dbReference>
<feature type="binding site" evidence="7">
    <location>
        <position position="226"/>
    </location>
    <ligand>
        <name>L-ornithine</name>
        <dbReference type="ChEBI" id="CHEBI:46911"/>
    </ligand>
</feature>
<dbReference type="RefSeq" id="WP_074765733.1">
    <property type="nucleotide sequence ID" value="NZ_FNWO01000002.1"/>
</dbReference>
<dbReference type="NCBIfam" id="NF001986">
    <property type="entry name" value="PRK00779.1"/>
    <property type="match status" value="1"/>
</dbReference>
<comment type="pathway">
    <text evidence="2">Amino-acid biosynthesis; L-arginine biosynthesis; L-arginine from L-ornithine and carbamoyl phosphate: step 1/3.</text>
</comment>
<dbReference type="PANTHER" id="PTHR45753:SF3">
    <property type="entry name" value="ORNITHINE TRANSCARBAMYLASE, MITOCHONDRIAL"/>
    <property type="match status" value="1"/>
</dbReference>
<evidence type="ECO:0000256" key="6">
    <source>
        <dbReference type="ARBA" id="ARBA00048772"/>
    </source>
</evidence>
<evidence type="ECO:0000256" key="3">
    <source>
        <dbReference type="ARBA" id="ARBA00007805"/>
    </source>
</evidence>
<evidence type="ECO:0000259" key="8">
    <source>
        <dbReference type="Pfam" id="PF00185"/>
    </source>
</evidence>
<dbReference type="InterPro" id="IPR006132">
    <property type="entry name" value="Asp/Orn_carbamoyltranf_P-bd"/>
</dbReference>
<keyword evidence="7" id="KW-0963">Cytoplasm</keyword>
<feature type="binding site" evidence="7">
    <location>
        <position position="166"/>
    </location>
    <ligand>
        <name>L-ornithine</name>
        <dbReference type="ChEBI" id="CHEBI:46911"/>
    </ligand>
</feature>
<accession>A0A1H6H1I1</accession>
<organism evidence="10 11">
    <name type="scientific">Magnetospirillum fulvum</name>
    <name type="common">Rhodospirillum fulvum</name>
    <dbReference type="NCBI Taxonomy" id="1082"/>
    <lineage>
        <taxon>Bacteria</taxon>
        <taxon>Pseudomonadati</taxon>
        <taxon>Pseudomonadota</taxon>
        <taxon>Alphaproteobacteria</taxon>
        <taxon>Rhodospirillales</taxon>
        <taxon>Rhodospirillaceae</taxon>
        <taxon>Magnetospirillum</taxon>
    </lineage>
</organism>
<dbReference type="InterPro" id="IPR006131">
    <property type="entry name" value="Asp_carbamoyltransf_Asp/Orn-bd"/>
</dbReference>
<dbReference type="GO" id="GO:0016597">
    <property type="term" value="F:amino acid binding"/>
    <property type="evidence" value="ECO:0007669"/>
    <property type="project" value="InterPro"/>
</dbReference>
<feature type="domain" description="Aspartate/ornithine carbamoyltransferase Asp/Orn-binding" evidence="8">
    <location>
        <begin position="155"/>
        <end position="303"/>
    </location>
</feature>
<dbReference type="PROSITE" id="PS00097">
    <property type="entry name" value="CARBAMOYLTRANSFERASE"/>
    <property type="match status" value="1"/>
</dbReference>
<comment type="function">
    <text evidence="1">Reversibly catalyzes the transfer of the carbamoyl group from carbamoyl phosphate (CP) to the N(epsilon) atom of ornithine (ORN) to produce L-citrulline.</text>
</comment>
<dbReference type="EMBL" id="FNWO01000002">
    <property type="protein sequence ID" value="SEH29072.1"/>
    <property type="molecule type" value="Genomic_DNA"/>
</dbReference>
<feature type="binding site" evidence="7">
    <location>
        <position position="84"/>
    </location>
    <ligand>
        <name>carbamoyl phosphate</name>
        <dbReference type="ChEBI" id="CHEBI:58228"/>
    </ligand>
</feature>
<sequence length="305" mass="33257">MTSQTKAGGPRHFLDLDRFESQTLRQLIDLGKAYKAGRTVNRPLTGKLLAMIFEKPSTRTRVSFEAGMKQLGGDVIVLTRGDTQLGRGETVADTARVLSRFVDAIMIRTDSPAKLDDLVRYATVPVINGLTDESHPCQVMADVMTYEEHRGTLAGKVVAWIGDGNNVAASWIHASAHFGATIRLACPDSLMPSEKAVAWARERGGRVDLMTDPAQAAAGADLVVTDTWLSMGCGDENRAKILAPYQVNEALMDRAAPDALFMHCLPAHRGEEVTDAVMDGPRSVVWDEAENRMHVQKAILTWCLA</sequence>